<evidence type="ECO:0000256" key="1">
    <source>
        <dbReference type="SAM" id="MobiDB-lite"/>
    </source>
</evidence>
<reference evidence="4 5" key="1">
    <citation type="submission" date="2015-12" db="EMBL/GenBank/DDBJ databases">
        <title>The genome of Folsomia candida.</title>
        <authorList>
            <person name="Faddeeva A."/>
            <person name="Derks M.F."/>
            <person name="Anvar Y."/>
            <person name="Smit S."/>
            <person name="Van Straalen N."/>
            <person name="Roelofs D."/>
        </authorList>
    </citation>
    <scope>NUCLEOTIDE SEQUENCE [LARGE SCALE GENOMIC DNA]</scope>
    <source>
        <strain evidence="4 5">VU population</strain>
        <tissue evidence="4">Whole body</tissue>
    </source>
</reference>
<evidence type="ECO:0000313" key="4">
    <source>
        <dbReference type="EMBL" id="OXA63033.1"/>
    </source>
</evidence>
<dbReference type="AlphaFoldDB" id="A0A226EZN7"/>
<gene>
    <name evidence="4" type="ORF">Fcan01_00921</name>
</gene>
<evidence type="ECO:0000313" key="5">
    <source>
        <dbReference type="Proteomes" id="UP000198287"/>
    </source>
</evidence>
<keyword evidence="2" id="KW-0812">Transmembrane</keyword>
<feature type="transmembrane region" description="Helical" evidence="2">
    <location>
        <begin position="566"/>
        <end position="589"/>
    </location>
</feature>
<keyword evidence="3" id="KW-0732">Signal</keyword>
<protein>
    <submittedName>
        <fullName evidence="4">Glutamate receptor ionotropic, NMDA 3B</fullName>
    </submittedName>
</protein>
<proteinExistence type="predicted"/>
<evidence type="ECO:0000256" key="2">
    <source>
        <dbReference type="SAM" id="Phobius"/>
    </source>
</evidence>
<keyword evidence="2" id="KW-1133">Transmembrane helix</keyword>
<name>A0A226EZN7_FOLCA</name>
<feature type="compositionally biased region" description="Acidic residues" evidence="1">
    <location>
        <begin position="513"/>
        <end position="522"/>
    </location>
</feature>
<dbReference type="Proteomes" id="UP000198287">
    <property type="component" value="Unassembled WGS sequence"/>
</dbReference>
<sequence length="606" mass="69747">MSHLLTFSLLLVLRDCIIAELSTINFQPQIPFSSLVCNTNIKFCRYNPLTPLIILQTHANFSLSSKSNIKSPATIGIGIRLSPSQLKDYLQGTQLMSRNLIDRNLKFTIINPARRCLLIPKDIIPSRIEPSAFDNTISRMQSILLDQYKWYDQPALRILFTKNRHLMLLKVLVDKHNLTISKCFRNQLSPNRDLWDVDFAVYTLPQKLYRLSTNYELIHSGEKFVVKFGAVRRYDIAALFLALVRPIGWHVSIVSAIMLGCLTICIFEYRQRSGFLTRSVGHLRVAEFLMRAQIDQCITNKQTAIILGMKDNLRFIYATYLFYCILISTAFKTNLILELMQPTATLSPETFQELSADPKGIYSFDRKRGQKMNVVTALEAELEKSQNPAIFKNLLQRYILKRVDDINDILKCKINFLEEADYLEMTFKILKRKYGLQGYKVGRDGLVNDIFWAVKYSEVSSGLVDTLRTISSSGMADHFRAQQEIIDRIRGEGILQAFISGFFEKQESQKEADYEDESDDAKDDGMDSKTKKEMRILEEIKDSINSISLKFSNGAEPITLRNYLPLWLFLSVGFLLSGLSCCSEIICGMEKKRTKRLKKHFRNIYF</sequence>
<keyword evidence="2" id="KW-0472">Membrane</keyword>
<organism evidence="4 5">
    <name type="scientific">Folsomia candida</name>
    <name type="common">Springtail</name>
    <dbReference type="NCBI Taxonomy" id="158441"/>
    <lineage>
        <taxon>Eukaryota</taxon>
        <taxon>Metazoa</taxon>
        <taxon>Ecdysozoa</taxon>
        <taxon>Arthropoda</taxon>
        <taxon>Hexapoda</taxon>
        <taxon>Collembola</taxon>
        <taxon>Entomobryomorpha</taxon>
        <taxon>Isotomoidea</taxon>
        <taxon>Isotomidae</taxon>
        <taxon>Proisotominae</taxon>
        <taxon>Folsomia</taxon>
    </lineage>
</organism>
<accession>A0A226EZN7</accession>
<dbReference type="EMBL" id="LNIX01000001">
    <property type="protein sequence ID" value="OXA63033.1"/>
    <property type="molecule type" value="Genomic_DNA"/>
</dbReference>
<feature type="transmembrane region" description="Helical" evidence="2">
    <location>
        <begin position="247"/>
        <end position="269"/>
    </location>
</feature>
<keyword evidence="5" id="KW-1185">Reference proteome</keyword>
<feature type="transmembrane region" description="Helical" evidence="2">
    <location>
        <begin position="315"/>
        <end position="337"/>
    </location>
</feature>
<keyword evidence="4" id="KW-0675">Receptor</keyword>
<evidence type="ECO:0000256" key="3">
    <source>
        <dbReference type="SAM" id="SignalP"/>
    </source>
</evidence>
<comment type="caution">
    <text evidence="4">The sequence shown here is derived from an EMBL/GenBank/DDBJ whole genome shotgun (WGS) entry which is preliminary data.</text>
</comment>
<feature type="chain" id="PRO_5012307928" evidence="3">
    <location>
        <begin position="20"/>
        <end position="606"/>
    </location>
</feature>
<feature type="region of interest" description="Disordered" evidence="1">
    <location>
        <begin position="508"/>
        <end position="529"/>
    </location>
</feature>
<feature type="signal peptide" evidence="3">
    <location>
        <begin position="1"/>
        <end position="19"/>
    </location>
</feature>